<dbReference type="EMBL" id="JANBUL010000014">
    <property type="protein sequence ID" value="KAJ2785198.1"/>
    <property type="molecule type" value="Genomic_DNA"/>
</dbReference>
<name>A0A9W8HMX3_9FUNG</name>
<protein>
    <submittedName>
        <fullName evidence="1">Uncharacterized protein</fullName>
    </submittedName>
</protein>
<comment type="caution">
    <text evidence="1">The sequence shown here is derived from an EMBL/GenBank/DDBJ whole genome shotgun (WGS) entry which is preliminary data.</text>
</comment>
<accession>A0A9W8HMX3</accession>
<proteinExistence type="predicted"/>
<dbReference type="AlphaFoldDB" id="A0A9W8HMX3"/>
<organism evidence="1 2">
    <name type="scientific">Coemansia javaensis</name>
    <dbReference type="NCBI Taxonomy" id="2761396"/>
    <lineage>
        <taxon>Eukaryota</taxon>
        <taxon>Fungi</taxon>
        <taxon>Fungi incertae sedis</taxon>
        <taxon>Zoopagomycota</taxon>
        <taxon>Kickxellomycotina</taxon>
        <taxon>Kickxellomycetes</taxon>
        <taxon>Kickxellales</taxon>
        <taxon>Kickxellaceae</taxon>
        <taxon>Coemansia</taxon>
    </lineage>
</organism>
<gene>
    <name evidence="1" type="ORF">H4R18_000649</name>
</gene>
<keyword evidence="2" id="KW-1185">Reference proteome</keyword>
<sequence length="111" mass="12075">MDHGAVACHSAVPSHDQLVRRAVANQIIRRTRRQRADGAHCHSDGSARRRAKAAGARAAGCGPLATIAALMAEMAGARPKPHADAQLQLVRRIAELQREKERLLRIIHRVA</sequence>
<evidence type="ECO:0000313" key="1">
    <source>
        <dbReference type="EMBL" id="KAJ2785198.1"/>
    </source>
</evidence>
<reference evidence="1" key="1">
    <citation type="submission" date="2022-07" db="EMBL/GenBank/DDBJ databases">
        <title>Phylogenomic reconstructions and comparative analyses of Kickxellomycotina fungi.</title>
        <authorList>
            <person name="Reynolds N.K."/>
            <person name="Stajich J.E."/>
            <person name="Barry K."/>
            <person name="Grigoriev I.V."/>
            <person name="Crous P."/>
            <person name="Smith M.E."/>
        </authorList>
    </citation>
    <scope>NUCLEOTIDE SEQUENCE</scope>
    <source>
        <strain evidence="1">NBRC 105414</strain>
    </source>
</reference>
<dbReference type="Proteomes" id="UP001140217">
    <property type="component" value="Unassembled WGS sequence"/>
</dbReference>
<evidence type="ECO:0000313" key="2">
    <source>
        <dbReference type="Proteomes" id="UP001140217"/>
    </source>
</evidence>